<name>A0A8J3F2V4_9BURK</name>
<dbReference type="AlphaFoldDB" id="A0A8J3F2V4"/>
<evidence type="ECO:0000313" key="9">
    <source>
        <dbReference type="Proteomes" id="UP000627205"/>
    </source>
</evidence>
<dbReference type="InterPro" id="IPR058626">
    <property type="entry name" value="MdtA-like_b-barrel"/>
</dbReference>
<dbReference type="SUPFAM" id="SSF111369">
    <property type="entry name" value="HlyD-like secretion proteins"/>
    <property type="match status" value="1"/>
</dbReference>
<comment type="subcellular location">
    <subcellularLocation>
        <location evidence="1">Cell envelope</location>
    </subcellularLocation>
</comment>
<dbReference type="RefSeq" id="WP_188419021.1">
    <property type="nucleotide sequence ID" value="NZ_BMDP01000001.1"/>
</dbReference>
<dbReference type="Gene3D" id="2.40.30.170">
    <property type="match status" value="1"/>
</dbReference>
<accession>A0A8J3F2V4</accession>
<proteinExistence type="inferred from homology"/>
<evidence type="ECO:0000313" key="8">
    <source>
        <dbReference type="EMBL" id="GGI52922.1"/>
    </source>
</evidence>
<dbReference type="InterPro" id="IPR058625">
    <property type="entry name" value="MdtA-like_BSH"/>
</dbReference>
<sequence>MKITTNKSRFSRSAIAIAIGVLVIAGAATVSLSGHAEKSQQAAPAATPVTVAAVLERSVTEWDDFSGRVEAIERVEIRPRISGTIDAVHFQDGQLVKKGDRLFTIDPRPYRAELARADAARAGAQARLTLAKTELERTRKLLEERAVAQRELDTRNNAYREAEADLKATDAAVQTARLNLQYTEITAPVAGRVSRAEITVGNLVTTGPTAPVLTTVVSVSPMYVSFEVDEPTYIRYASTGAVGNSGVNRIPVAMGLTSEEGYPRQGHVQAFDNRIDNGSGTIRVRAVFDNANGALTPGMFARVRTGDANAKNALLIDDRAVGTDQDKKYVMVVGADNKATYRPVTLGPIVEGLRVVRTGLKKDERIVVNGLQRIRPNETVTPETVAMDARVAQLFKTEGKGADVIAAN</sequence>
<evidence type="ECO:0000256" key="3">
    <source>
        <dbReference type="SAM" id="Coils"/>
    </source>
</evidence>
<dbReference type="Pfam" id="PF25917">
    <property type="entry name" value="BSH_RND"/>
    <property type="match status" value="1"/>
</dbReference>
<dbReference type="NCBIfam" id="TIGR01730">
    <property type="entry name" value="RND_mfp"/>
    <property type="match status" value="1"/>
</dbReference>
<dbReference type="PANTHER" id="PTHR30158:SF10">
    <property type="entry name" value="CATION EFFLUX PUMP"/>
    <property type="match status" value="1"/>
</dbReference>
<reference evidence="8" key="1">
    <citation type="journal article" date="2014" name="Int. J. Syst. Evol. Microbiol.">
        <title>Complete genome sequence of Corynebacterium casei LMG S-19264T (=DSM 44701T), isolated from a smear-ripened cheese.</title>
        <authorList>
            <consortium name="US DOE Joint Genome Institute (JGI-PGF)"/>
            <person name="Walter F."/>
            <person name="Albersmeier A."/>
            <person name="Kalinowski J."/>
            <person name="Ruckert C."/>
        </authorList>
    </citation>
    <scope>NUCLEOTIDE SEQUENCE</scope>
    <source>
        <strain evidence="8">CCM 7664</strain>
    </source>
</reference>
<keyword evidence="3" id="KW-0175">Coiled coil</keyword>
<evidence type="ECO:0000259" key="4">
    <source>
        <dbReference type="Pfam" id="PF25876"/>
    </source>
</evidence>
<dbReference type="InterPro" id="IPR058627">
    <property type="entry name" value="MdtA-like_C"/>
</dbReference>
<dbReference type="FunFam" id="2.40.420.20:FF:000001">
    <property type="entry name" value="Efflux RND transporter periplasmic adaptor subunit"/>
    <property type="match status" value="1"/>
</dbReference>
<dbReference type="Proteomes" id="UP000627205">
    <property type="component" value="Unassembled WGS sequence"/>
</dbReference>
<comment type="similarity">
    <text evidence="2">Belongs to the membrane fusion protein (MFP) (TC 8.A.1) family.</text>
</comment>
<dbReference type="GO" id="GO:0005886">
    <property type="term" value="C:plasma membrane"/>
    <property type="evidence" value="ECO:0007669"/>
    <property type="project" value="TreeGrafter"/>
</dbReference>
<evidence type="ECO:0000259" key="6">
    <source>
        <dbReference type="Pfam" id="PF25944"/>
    </source>
</evidence>
<dbReference type="Pfam" id="PF25876">
    <property type="entry name" value="HH_MFP_RND"/>
    <property type="match status" value="1"/>
</dbReference>
<dbReference type="Pfam" id="PF25944">
    <property type="entry name" value="Beta-barrel_RND"/>
    <property type="match status" value="1"/>
</dbReference>
<feature type="domain" description="Multidrug resistance protein MdtA-like beta-barrel" evidence="6">
    <location>
        <begin position="221"/>
        <end position="304"/>
    </location>
</feature>
<dbReference type="Gene3D" id="2.40.50.100">
    <property type="match status" value="1"/>
</dbReference>
<dbReference type="EMBL" id="BMDP01000001">
    <property type="protein sequence ID" value="GGI52922.1"/>
    <property type="molecule type" value="Genomic_DNA"/>
</dbReference>
<feature type="domain" description="Multidrug resistance protein MdtA-like barrel-sandwich hybrid" evidence="5">
    <location>
        <begin position="74"/>
        <end position="215"/>
    </location>
</feature>
<evidence type="ECO:0000259" key="7">
    <source>
        <dbReference type="Pfam" id="PF25967"/>
    </source>
</evidence>
<evidence type="ECO:0000259" key="5">
    <source>
        <dbReference type="Pfam" id="PF25917"/>
    </source>
</evidence>
<dbReference type="Pfam" id="PF25967">
    <property type="entry name" value="RND-MFP_C"/>
    <property type="match status" value="1"/>
</dbReference>
<dbReference type="InterPro" id="IPR058624">
    <property type="entry name" value="MdtA-like_HH"/>
</dbReference>
<evidence type="ECO:0000256" key="2">
    <source>
        <dbReference type="ARBA" id="ARBA00009477"/>
    </source>
</evidence>
<feature type="coiled-coil region" evidence="3">
    <location>
        <begin position="125"/>
        <end position="179"/>
    </location>
</feature>
<organism evidence="8 9">
    <name type="scientific">Oxalicibacterium solurbis</name>
    <dbReference type="NCBI Taxonomy" id="69280"/>
    <lineage>
        <taxon>Bacteria</taxon>
        <taxon>Pseudomonadati</taxon>
        <taxon>Pseudomonadota</taxon>
        <taxon>Betaproteobacteria</taxon>
        <taxon>Burkholderiales</taxon>
        <taxon>Oxalobacteraceae</taxon>
        <taxon>Oxalicibacterium</taxon>
    </lineage>
</organism>
<dbReference type="GO" id="GO:0022857">
    <property type="term" value="F:transmembrane transporter activity"/>
    <property type="evidence" value="ECO:0007669"/>
    <property type="project" value="InterPro"/>
</dbReference>
<dbReference type="Gene3D" id="2.40.420.20">
    <property type="match status" value="1"/>
</dbReference>
<feature type="domain" description="Multidrug resistance protein MdtA-like C-terminal permuted SH3" evidence="7">
    <location>
        <begin position="312"/>
        <end position="373"/>
    </location>
</feature>
<protein>
    <submittedName>
        <fullName evidence="8">MexE family multidrug efflux RND transporter periplasmic adaptor subunit</fullName>
    </submittedName>
</protein>
<dbReference type="Gene3D" id="1.10.287.470">
    <property type="entry name" value="Helix hairpin bin"/>
    <property type="match status" value="1"/>
</dbReference>
<dbReference type="GO" id="GO:0030313">
    <property type="term" value="C:cell envelope"/>
    <property type="evidence" value="ECO:0007669"/>
    <property type="project" value="UniProtKB-SubCell"/>
</dbReference>
<feature type="domain" description="Multidrug resistance protein MdtA-like alpha-helical hairpin" evidence="4">
    <location>
        <begin position="114"/>
        <end position="183"/>
    </location>
</feature>
<dbReference type="GO" id="GO:0046677">
    <property type="term" value="P:response to antibiotic"/>
    <property type="evidence" value="ECO:0007669"/>
    <property type="project" value="TreeGrafter"/>
</dbReference>
<dbReference type="PANTHER" id="PTHR30158">
    <property type="entry name" value="ACRA/E-RELATED COMPONENT OF DRUG EFFLUX TRANSPORTER"/>
    <property type="match status" value="1"/>
</dbReference>
<keyword evidence="9" id="KW-1185">Reference proteome</keyword>
<reference evidence="8" key="2">
    <citation type="submission" date="2020-09" db="EMBL/GenBank/DDBJ databases">
        <authorList>
            <person name="Sun Q."/>
            <person name="Sedlacek I."/>
        </authorList>
    </citation>
    <scope>NUCLEOTIDE SEQUENCE</scope>
    <source>
        <strain evidence="8">CCM 7664</strain>
    </source>
</reference>
<evidence type="ECO:0000256" key="1">
    <source>
        <dbReference type="ARBA" id="ARBA00004196"/>
    </source>
</evidence>
<dbReference type="InterPro" id="IPR006143">
    <property type="entry name" value="RND_pump_MFP"/>
</dbReference>
<gene>
    <name evidence="8" type="ORF">GCM10011430_00960</name>
</gene>
<comment type="caution">
    <text evidence="8">The sequence shown here is derived from an EMBL/GenBank/DDBJ whole genome shotgun (WGS) entry which is preliminary data.</text>
</comment>